<keyword evidence="1 4" id="KW-0808">Transferase</keyword>
<dbReference type="SUPFAM" id="SSF52374">
    <property type="entry name" value="Nucleotidylyl transferase"/>
    <property type="match status" value="1"/>
</dbReference>
<dbReference type="Proteomes" id="UP000231267">
    <property type="component" value="Unassembled WGS sequence"/>
</dbReference>
<evidence type="ECO:0000256" key="2">
    <source>
        <dbReference type="ARBA" id="ARBA00022695"/>
    </source>
</evidence>
<evidence type="ECO:0000256" key="1">
    <source>
        <dbReference type="ARBA" id="ARBA00022679"/>
    </source>
</evidence>
<dbReference type="NCBIfam" id="TIGR00125">
    <property type="entry name" value="cyt_tran_rel"/>
    <property type="match status" value="1"/>
</dbReference>
<dbReference type="PANTHER" id="PTHR43793">
    <property type="entry name" value="FAD SYNTHASE"/>
    <property type="match status" value="1"/>
</dbReference>
<organism evidence="4 5">
    <name type="scientific">Candidatus Taenaricola geysiri</name>
    <dbReference type="NCBI Taxonomy" id="1974752"/>
    <lineage>
        <taxon>Bacteria</taxon>
        <taxon>Pseudomonadati</taxon>
        <taxon>Candidatus Omnitrophota</taxon>
        <taxon>Candidatus Taenaricola</taxon>
    </lineage>
</organism>
<proteinExistence type="predicted"/>
<dbReference type="Gene3D" id="3.40.50.620">
    <property type="entry name" value="HUPs"/>
    <property type="match status" value="1"/>
</dbReference>
<dbReference type="AlphaFoldDB" id="A0A2J0LIE3"/>
<dbReference type="PANTHER" id="PTHR43793:SF2">
    <property type="entry name" value="BIFUNCTIONAL PROTEIN HLDE"/>
    <property type="match status" value="1"/>
</dbReference>
<dbReference type="GO" id="GO:0016779">
    <property type="term" value="F:nucleotidyltransferase activity"/>
    <property type="evidence" value="ECO:0007669"/>
    <property type="project" value="UniProtKB-KW"/>
</dbReference>
<evidence type="ECO:0000313" key="4">
    <source>
        <dbReference type="EMBL" id="PIW66624.1"/>
    </source>
</evidence>
<keyword evidence="2 4" id="KW-0548">Nucleotidyltransferase</keyword>
<gene>
    <name evidence="4" type="ORF">COW11_02385</name>
</gene>
<dbReference type="InterPro" id="IPR050385">
    <property type="entry name" value="Archaeal_FAD_synthase"/>
</dbReference>
<sequence>MDMRDKIKTRSQIKTIAVKLRSGGKEIVFTNGCFDILHRGHVEYLAKAKKPGDILIVGLNSNS</sequence>
<accession>A0A2J0LIE3</accession>
<dbReference type="InterPro" id="IPR004821">
    <property type="entry name" value="Cyt_trans-like"/>
</dbReference>
<dbReference type="Pfam" id="PF01467">
    <property type="entry name" value="CTP_transf_like"/>
    <property type="match status" value="1"/>
</dbReference>
<feature type="domain" description="Cytidyltransferase-like" evidence="3">
    <location>
        <begin position="29"/>
        <end position="62"/>
    </location>
</feature>
<reference evidence="4 5" key="1">
    <citation type="submission" date="2017-09" db="EMBL/GenBank/DDBJ databases">
        <title>Depth-based differentiation of microbial function through sediment-hosted aquifers and enrichment of novel symbionts in the deep terrestrial subsurface.</title>
        <authorList>
            <person name="Probst A.J."/>
            <person name="Ladd B."/>
            <person name="Jarett J.K."/>
            <person name="Geller-Mcgrath D.E."/>
            <person name="Sieber C.M."/>
            <person name="Emerson J.B."/>
            <person name="Anantharaman K."/>
            <person name="Thomas B.C."/>
            <person name="Malmstrom R."/>
            <person name="Stieglmeier M."/>
            <person name="Klingl A."/>
            <person name="Woyke T."/>
            <person name="Ryan C.M."/>
            <person name="Banfield J.F."/>
        </authorList>
    </citation>
    <scope>NUCLEOTIDE SEQUENCE [LARGE SCALE GENOMIC DNA]</scope>
    <source>
        <strain evidence="4">CG12_big_fil_rev_8_21_14_0_65_43_15</strain>
    </source>
</reference>
<dbReference type="EMBL" id="PFGP01000050">
    <property type="protein sequence ID" value="PIW66624.1"/>
    <property type="molecule type" value="Genomic_DNA"/>
</dbReference>
<dbReference type="InterPro" id="IPR014729">
    <property type="entry name" value="Rossmann-like_a/b/a_fold"/>
</dbReference>
<feature type="non-terminal residue" evidence="4">
    <location>
        <position position="63"/>
    </location>
</feature>
<evidence type="ECO:0000259" key="3">
    <source>
        <dbReference type="Pfam" id="PF01467"/>
    </source>
</evidence>
<name>A0A2J0LIE3_9BACT</name>
<protein>
    <submittedName>
        <fullName evidence="4">D-glycero-beta-D-manno-heptose 1-phosphate adenylyltransferase</fullName>
    </submittedName>
</protein>
<comment type="caution">
    <text evidence="4">The sequence shown here is derived from an EMBL/GenBank/DDBJ whole genome shotgun (WGS) entry which is preliminary data.</text>
</comment>
<evidence type="ECO:0000313" key="5">
    <source>
        <dbReference type="Proteomes" id="UP000231267"/>
    </source>
</evidence>